<reference evidence="14 15" key="1">
    <citation type="journal article" date="2010" name="Nat. Biotechnol.">
        <title>Genome sequence of the model mushroom Schizophyllum commune.</title>
        <authorList>
            <person name="Ohm R.A."/>
            <person name="de Jong J.F."/>
            <person name="Lugones L.G."/>
            <person name="Aerts A."/>
            <person name="Kothe E."/>
            <person name="Stajich J.E."/>
            <person name="de Vries R.P."/>
            <person name="Record E."/>
            <person name="Levasseur A."/>
            <person name="Baker S.E."/>
            <person name="Bartholomew K.A."/>
            <person name="Coutinho P.M."/>
            <person name="Erdmann S."/>
            <person name="Fowler T.J."/>
            <person name="Gathman A.C."/>
            <person name="Lombard V."/>
            <person name="Henrissat B."/>
            <person name="Knabe N."/>
            <person name="Kuees U."/>
            <person name="Lilly W.W."/>
            <person name="Lindquist E."/>
            <person name="Lucas S."/>
            <person name="Magnuson J.K."/>
            <person name="Piumi F."/>
            <person name="Raudaskoski M."/>
            <person name="Salamov A."/>
            <person name="Schmutz J."/>
            <person name="Schwarze F.W.M.R."/>
            <person name="vanKuyk P.A."/>
            <person name="Horton J.S."/>
            <person name="Grigoriev I.V."/>
            <person name="Woesten H.A.B."/>
        </authorList>
    </citation>
    <scope>NUCLEOTIDE SEQUENCE [LARGE SCALE GENOMIC DNA]</scope>
    <source>
        <strain evidence="15">H4-8 / FGSC 9210</strain>
    </source>
</reference>
<dbReference type="GO" id="GO:0016020">
    <property type="term" value="C:membrane"/>
    <property type="evidence" value="ECO:0007669"/>
    <property type="project" value="UniProtKB-SubCell"/>
</dbReference>
<accession>D8Q4Z9</accession>
<keyword evidence="5 13" id="KW-0349">Heme</keyword>
<comment type="similarity">
    <text evidence="4">Belongs to the cytochrome P450 family.</text>
</comment>
<dbReference type="InParanoid" id="D8Q4Z9"/>
<protein>
    <recommendedName>
        <fullName evidence="16">Cytochrome P450</fullName>
    </recommendedName>
</protein>
<dbReference type="SUPFAM" id="SSF48264">
    <property type="entry name" value="Cytochrome P450"/>
    <property type="match status" value="1"/>
</dbReference>
<dbReference type="GO" id="GO:0005506">
    <property type="term" value="F:iron ion binding"/>
    <property type="evidence" value="ECO:0007669"/>
    <property type="project" value="InterPro"/>
</dbReference>
<evidence type="ECO:0000313" key="14">
    <source>
        <dbReference type="EMBL" id="EFI97322.1"/>
    </source>
</evidence>
<proteinExistence type="inferred from homology"/>
<dbReference type="KEGG" id="scm:SCHCO_02732977"/>
<evidence type="ECO:0000256" key="6">
    <source>
        <dbReference type="ARBA" id="ARBA00022692"/>
    </source>
</evidence>
<keyword evidence="9" id="KW-0560">Oxidoreductase</keyword>
<name>D8Q4Z9_SCHCM</name>
<evidence type="ECO:0000256" key="7">
    <source>
        <dbReference type="ARBA" id="ARBA00022723"/>
    </source>
</evidence>
<evidence type="ECO:0000256" key="2">
    <source>
        <dbReference type="ARBA" id="ARBA00004370"/>
    </source>
</evidence>
<evidence type="ECO:0000256" key="3">
    <source>
        <dbReference type="ARBA" id="ARBA00004721"/>
    </source>
</evidence>
<organism evidence="15">
    <name type="scientific">Schizophyllum commune (strain H4-8 / FGSC 9210)</name>
    <name type="common">Split gill fungus</name>
    <dbReference type="NCBI Taxonomy" id="578458"/>
    <lineage>
        <taxon>Eukaryota</taxon>
        <taxon>Fungi</taxon>
        <taxon>Dikarya</taxon>
        <taxon>Basidiomycota</taxon>
        <taxon>Agaricomycotina</taxon>
        <taxon>Agaricomycetes</taxon>
        <taxon>Agaricomycetidae</taxon>
        <taxon>Agaricales</taxon>
        <taxon>Schizophyllaceae</taxon>
        <taxon>Schizophyllum</taxon>
    </lineage>
</organism>
<evidence type="ECO:0000256" key="13">
    <source>
        <dbReference type="PIRSR" id="PIRSR602403-1"/>
    </source>
</evidence>
<dbReference type="OrthoDB" id="1470350at2759"/>
<keyword evidence="11" id="KW-0503">Monooxygenase</keyword>
<dbReference type="Proteomes" id="UP000007431">
    <property type="component" value="Unassembled WGS sequence"/>
</dbReference>
<dbReference type="GO" id="GO:0020037">
    <property type="term" value="F:heme binding"/>
    <property type="evidence" value="ECO:0007669"/>
    <property type="project" value="InterPro"/>
</dbReference>
<dbReference type="GO" id="GO:0004497">
    <property type="term" value="F:monooxygenase activity"/>
    <property type="evidence" value="ECO:0007669"/>
    <property type="project" value="UniProtKB-KW"/>
</dbReference>
<keyword evidence="8" id="KW-1133">Transmembrane helix</keyword>
<dbReference type="GeneID" id="9589790"/>
<dbReference type="HOGENOM" id="CLU_001570_5_11_1"/>
<keyword evidence="6" id="KW-0812">Transmembrane</keyword>
<evidence type="ECO:0000256" key="10">
    <source>
        <dbReference type="ARBA" id="ARBA00023004"/>
    </source>
</evidence>
<dbReference type="GO" id="GO:0016705">
    <property type="term" value="F:oxidoreductase activity, acting on paired donors, with incorporation or reduction of molecular oxygen"/>
    <property type="evidence" value="ECO:0007669"/>
    <property type="project" value="InterPro"/>
</dbReference>
<dbReference type="EMBL" id="GL377306">
    <property type="protein sequence ID" value="EFI97322.1"/>
    <property type="molecule type" value="Genomic_DNA"/>
</dbReference>
<comment type="pathway">
    <text evidence="3">Secondary metabolite biosynthesis; terpenoid biosynthesis.</text>
</comment>
<evidence type="ECO:0000256" key="1">
    <source>
        <dbReference type="ARBA" id="ARBA00001971"/>
    </source>
</evidence>
<keyword evidence="12" id="KW-0472">Membrane</keyword>
<comment type="subcellular location">
    <subcellularLocation>
        <location evidence="2">Membrane</location>
    </subcellularLocation>
</comment>
<feature type="binding site" description="axial binding residue" evidence="13">
    <location>
        <position position="486"/>
    </location>
    <ligand>
        <name>heme</name>
        <dbReference type="ChEBI" id="CHEBI:30413"/>
    </ligand>
    <ligandPart>
        <name>Fe</name>
        <dbReference type="ChEBI" id="CHEBI:18248"/>
    </ligandPart>
</feature>
<evidence type="ECO:0000256" key="11">
    <source>
        <dbReference type="ARBA" id="ARBA00023033"/>
    </source>
</evidence>
<evidence type="ECO:0000256" key="4">
    <source>
        <dbReference type="ARBA" id="ARBA00010617"/>
    </source>
</evidence>
<dbReference type="CDD" id="cd11069">
    <property type="entry name" value="CYP_FUM15-like"/>
    <property type="match status" value="1"/>
</dbReference>
<dbReference type="Pfam" id="PF00067">
    <property type="entry name" value="p450"/>
    <property type="match status" value="1"/>
</dbReference>
<dbReference type="InterPro" id="IPR001128">
    <property type="entry name" value="Cyt_P450"/>
</dbReference>
<dbReference type="PANTHER" id="PTHR24305:SF166">
    <property type="entry name" value="CYTOCHROME P450 12A4, MITOCHONDRIAL-RELATED"/>
    <property type="match status" value="1"/>
</dbReference>
<dbReference type="VEuPathDB" id="FungiDB:SCHCODRAFT_02732977"/>
<comment type="cofactor">
    <cofactor evidence="1 13">
        <name>heme</name>
        <dbReference type="ChEBI" id="CHEBI:30413"/>
    </cofactor>
</comment>
<dbReference type="STRING" id="578458.D8Q4Z9"/>
<dbReference type="PANTHER" id="PTHR24305">
    <property type="entry name" value="CYTOCHROME P450"/>
    <property type="match status" value="1"/>
</dbReference>
<dbReference type="PRINTS" id="PR00465">
    <property type="entry name" value="EP450IV"/>
</dbReference>
<dbReference type="Gene3D" id="1.10.630.10">
    <property type="entry name" value="Cytochrome P450"/>
    <property type="match status" value="1"/>
</dbReference>
<evidence type="ECO:0000256" key="5">
    <source>
        <dbReference type="ARBA" id="ARBA00022617"/>
    </source>
</evidence>
<dbReference type="OMA" id="FHQTIME"/>
<evidence type="ECO:0000256" key="8">
    <source>
        <dbReference type="ARBA" id="ARBA00022989"/>
    </source>
</evidence>
<dbReference type="InterPro" id="IPR002403">
    <property type="entry name" value="Cyt_P450_E_grp-IV"/>
</dbReference>
<dbReference type="eggNOG" id="KOG0158">
    <property type="taxonomic scope" value="Eukaryota"/>
</dbReference>
<evidence type="ECO:0000313" key="15">
    <source>
        <dbReference type="Proteomes" id="UP000007431"/>
    </source>
</evidence>
<dbReference type="RefSeq" id="XP_003032225.1">
    <property type="nucleotide sequence ID" value="XM_003032179.1"/>
</dbReference>
<evidence type="ECO:0000256" key="12">
    <source>
        <dbReference type="ARBA" id="ARBA00023136"/>
    </source>
</evidence>
<sequence>MFAKAFLTLAALFAARLVWWTLQRFVFKNPLDNVPGPEPDSRLMGNFKRLFSVDGWDWHRDLFARYGRVVRLTGMLGERQLYVADPKALHHIVVKDQDIYEEHPHFISANSILFGKGLLTTLGDHHKKQRRLMNPVFSTAHMRNMIPIFQEVMLIVVQLRSTLEKQTEQGPAEINMIHWMGRTALELVGRAGLGYSFDTLMPNDPAHPYAVSIKELVPLQFRVFTLRVYVLPYVYNIGPAWLRRAIVNIIPSPTLHELRNKVDLIWRTSNEIFHQKMDALRAGDDAVKQQVGQGKDIISLLIRANLKAEDPCPEDEILGQMSTLIFAAVDTTSSALARIMYMLATNQDVQDRLRDEIRAAKAQYGTLSYDELEAMPYLDAVCRETLRMFPPIPTLMRKTIKDVVMPFSQPITGVDGREMSDVFVPAHTPILISALNANRNPDLWGEDAAEWKPERWLKPLPQKVVDAHIPGVYSHLMTFLGGGRACIGFKFSQLEMKVVLVELLDAFVISPSSKKVHWRMSNIVSAYVEEEPLKTQLPVVLSRAS</sequence>
<evidence type="ECO:0000256" key="9">
    <source>
        <dbReference type="ARBA" id="ARBA00023002"/>
    </source>
</evidence>
<dbReference type="InterPro" id="IPR036396">
    <property type="entry name" value="Cyt_P450_sf"/>
</dbReference>
<evidence type="ECO:0008006" key="16">
    <source>
        <dbReference type="Google" id="ProtNLM"/>
    </source>
</evidence>
<dbReference type="PRINTS" id="PR00385">
    <property type="entry name" value="P450"/>
</dbReference>
<dbReference type="InterPro" id="IPR050121">
    <property type="entry name" value="Cytochrome_P450_monoxygenase"/>
</dbReference>
<gene>
    <name evidence="14" type="ORF">SCHCODRAFT_55492</name>
</gene>
<keyword evidence="7 13" id="KW-0479">Metal-binding</keyword>
<keyword evidence="10 13" id="KW-0408">Iron</keyword>
<keyword evidence="15" id="KW-1185">Reference proteome</keyword>
<dbReference type="AlphaFoldDB" id="D8Q4Z9"/>